<organism evidence="2">
    <name type="scientific">marine metagenome</name>
    <dbReference type="NCBI Taxonomy" id="408172"/>
    <lineage>
        <taxon>unclassified sequences</taxon>
        <taxon>metagenomes</taxon>
        <taxon>ecological metagenomes</taxon>
    </lineage>
</organism>
<name>A0A382C1Q6_9ZZZZ</name>
<evidence type="ECO:0000313" key="2">
    <source>
        <dbReference type="EMBL" id="SVB19243.1"/>
    </source>
</evidence>
<feature type="non-terminal residue" evidence="2">
    <location>
        <position position="1"/>
    </location>
</feature>
<gene>
    <name evidence="2" type="ORF">METZ01_LOCUS172097</name>
</gene>
<accession>A0A382C1Q6</accession>
<protein>
    <submittedName>
        <fullName evidence="2">Uncharacterized protein</fullName>
    </submittedName>
</protein>
<evidence type="ECO:0000256" key="1">
    <source>
        <dbReference type="SAM" id="MobiDB-lite"/>
    </source>
</evidence>
<dbReference type="AlphaFoldDB" id="A0A382C1Q6"/>
<proteinExistence type="predicted"/>
<sequence>PEAAEEAEPEAAEEAEAKEESE</sequence>
<reference evidence="2" key="1">
    <citation type="submission" date="2018-05" db="EMBL/GenBank/DDBJ databases">
        <authorList>
            <person name="Lanie J.A."/>
            <person name="Ng W.-L."/>
            <person name="Kazmierczak K.M."/>
            <person name="Andrzejewski T.M."/>
            <person name="Davidsen T.M."/>
            <person name="Wayne K.J."/>
            <person name="Tettelin H."/>
            <person name="Glass J.I."/>
            <person name="Rusch D."/>
            <person name="Podicherti R."/>
            <person name="Tsui H.-C.T."/>
            <person name="Winkler M.E."/>
        </authorList>
    </citation>
    <scope>NUCLEOTIDE SEQUENCE</scope>
</reference>
<feature type="region of interest" description="Disordered" evidence="1">
    <location>
        <begin position="1"/>
        <end position="22"/>
    </location>
</feature>
<dbReference type="EMBL" id="UINC01032115">
    <property type="protein sequence ID" value="SVB19243.1"/>
    <property type="molecule type" value="Genomic_DNA"/>
</dbReference>